<proteinExistence type="predicted"/>
<gene>
    <name evidence="1" type="ORF">V3851_06405</name>
</gene>
<name>A0ABU7VQH0_9BACL</name>
<reference evidence="1 2" key="1">
    <citation type="submission" date="2024-02" db="EMBL/GenBank/DDBJ databases">
        <title>A nitrogen-fixing paenibacillus bacterium.</title>
        <authorList>
            <person name="Zhang W.L."/>
            <person name="Chen S.F."/>
        </authorList>
    </citation>
    <scope>NUCLEOTIDE SEQUENCE [LARGE SCALE GENOMIC DNA]</scope>
    <source>
        <strain evidence="1 2">M1</strain>
    </source>
</reference>
<evidence type="ECO:0000313" key="1">
    <source>
        <dbReference type="EMBL" id="MEF2965461.1"/>
    </source>
</evidence>
<dbReference type="Proteomes" id="UP001306950">
    <property type="component" value="Unassembled WGS sequence"/>
</dbReference>
<dbReference type="RefSeq" id="WP_331845690.1">
    <property type="nucleotide sequence ID" value="NZ_JAZHPZ010000002.1"/>
</dbReference>
<sequence>MIVQGLSRFKYSSPIMLRGDFEAFGLRKTAYEPGFDDLTASMDQLARQGEIAFVAIDPYFLPHRDEYRKRHGMHWIMLCGYSEKEAVFSILDEVQTYYSFFEYASSTLREAYHSGIRKSVTFKRIPPNYELLNQRYVNWYKALPTDHSKFFGCVVPLLEQQISGSDTDGSSYADKLFNALSFFSGSMEVTGQFFVTVDAERELITLVTEIAKIAENLASVIKKFDLTGKINLNYIRDRLSILEQLHAEALSKLKSEDFARFLLALDIGPIANANPGLSSGEQTVRPAIAQKNHGTGKAYRIDLEPFYNNQAFGAKGSAADLTGGGEFMRLEEHVFLSSDISANFQMAARFGFGYDNISCDGQAVPLPELHGNTIRLLCCGEWGDPEGELELIFADGTTDFLNIKVTDWAWSPRYGEEVAIQAPIERKEKIPFAPEEGHVFANDIPISEDKPLSVLKLPYCPNLHIFSITVMAGR</sequence>
<protein>
    <submittedName>
        <fullName evidence="1">Uncharacterized protein</fullName>
    </submittedName>
</protein>
<evidence type="ECO:0000313" key="2">
    <source>
        <dbReference type="Proteomes" id="UP001306950"/>
    </source>
</evidence>
<comment type="caution">
    <text evidence="1">The sequence shown here is derived from an EMBL/GenBank/DDBJ whole genome shotgun (WGS) entry which is preliminary data.</text>
</comment>
<accession>A0ABU7VQH0</accession>
<dbReference type="EMBL" id="JAZHPZ010000002">
    <property type="protein sequence ID" value="MEF2965461.1"/>
    <property type="molecule type" value="Genomic_DNA"/>
</dbReference>
<keyword evidence="2" id="KW-1185">Reference proteome</keyword>
<organism evidence="1 2">
    <name type="scientific">Paenibacillus haidiansis</name>
    <dbReference type="NCBI Taxonomy" id="1574488"/>
    <lineage>
        <taxon>Bacteria</taxon>
        <taxon>Bacillati</taxon>
        <taxon>Bacillota</taxon>
        <taxon>Bacilli</taxon>
        <taxon>Bacillales</taxon>
        <taxon>Paenibacillaceae</taxon>
        <taxon>Paenibacillus</taxon>
    </lineage>
</organism>